<dbReference type="PROSITE" id="PS51841">
    <property type="entry name" value="LTD"/>
    <property type="match status" value="1"/>
</dbReference>
<dbReference type="RefSeq" id="WP_239079825.1">
    <property type="nucleotide sequence ID" value="NZ_BOMD01000007.1"/>
</dbReference>
<feature type="signal peptide" evidence="2">
    <location>
        <begin position="1"/>
        <end position="26"/>
    </location>
</feature>
<sequence length="387" mass="41005">MISRLVTKAALIGVAATFAIAAPASAAATPTLSGPEEVKGYNQFTMTGTADPNTTVQLYETAIGWNDMQPAVNYDAGGGPVTATADSEGRFTIRRWLDSGFYFEVRQGSVASNRITVYSRVEVTFWVTSNAVGTLVAQGSVHPGQPGLPVRIEKQSASGAWTSVATTTTDEDAAFSRTFTGLARGEHTYRAYVGPDNTQGVRADYSNAHTTWVDGTTTPTTPPATTKPPTTPPVTTPPTTKPPTTAPTTKPPATTKPPTTPAVGAIQFTRIQYDAPGTDTGSNGSLNTEWVKLTNKTKAAINLNGWTVRDQQNIVYKFPSVSLGAGKSIFVLSGKGTNTTTHRYWGRAGVKGYVWNNGGETAYLRNAANTTIDSCTWKTVSPGYSNC</sequence>
<keyword evidence="5" id="KW-1185">Reference proteome</keyword>
<dbReference type="InterPro" id="IPR036415">
    <property type="entry name" value="Lamin_tail_dom_sf"/>
</dbReference>
<dbReference type="Proteomes" id="UP000294901">
    <property type="component" value="Unassembled WGS sequence"/>
</dbReference>
<feature type="domain" description="LTD" evidence="3">
    <location>
        <begin position="251"/>
        <end position="379"/>
    </location>
</feature>
<evidence type="ECO:0000313" key="5">
    <source>
        <dbReference type="Proteomes" id="UP000294901"/>
    </source>
</evidence>
<gene>
    <name evidence="4" type="ORF">C8E87_4079</name>
</gene>
<name>A0A4R6JZT8_9ACTN</name>
<dbReference type="AlphaFoldDB" id="A0A4R6JZT8"/>
<feature type="compositionally biased region" description="Pro residues" evidence="1">
    <location>
        <begin position="220"/>
        <end position="245"/>
    </location>
</feature>
<dbReference type="EMBL" id="SNWR01000001">
    <property type="protein sequence ID" value="TDO40365.1"/>
    <property type="molecule type" value="Genomic_DNA"/>
</dbReference>
<reference evidence="4 5" key="1">
    <citation type="submission" date="2019-03" db="EMBL/GenBank/DDBJ databases">
        <title>Sequencing the genomes of 1000 actinobacteria strains.</title>
        <authorList>
            <person name="Klenk H.-P."/>
        </authorList>
    </citation>
    <scope>NUCLEOTIDE SEQUENCE [LARGE SCALE GENOMIC DNA]</scope>
    <source>
        <strain evidence="4 5">DSM 43805</strain>
    </source>
</reference>
<comment type="caution">
    <text evidence="4">The sequence shown here is derived from an EMBL/GenBank/DDBJ whole genome shotgun (WGS) entry which is preliminary data.</text>
</comment>
<evidence type="ECO:0000313" key="4">
    <source>
        <dbReference type="EMBL" id="TDO40365.1"/>
    </source>
</evidence>
<dbReference type="InterPro" id="IPR001322">
    <property type="entry name" value="Lamin_tail_dom"/>
</dbReference>
<proteinExistence type="predicted"/>
<evidence type="ECO:0000256" key="1">
    <source>
        <dbReference type="SAM" id="MobiDB-lite"/>
    </source>
</evidence>
<dbReference type="SUPFAM" id="SSF74853">
    <property type="entry name" value="Lamin A/C globular tail domain"/>
    <property type="match status" value="1"/>
</dbReference>
<dbReference type="Gene3D" id="2.60.40.1260">
    <property type="entry name" value="Lamin Tail domain"/>
    <property type="match status" value="1"/>
</dbReference>
<evidence type="ECO:0000259" key="3">
    <source>
        <dbReference type="PROSITE" id="PS51841"/>
    </source>
</evidence>
<protein>
    <submittedName>
        <fullName evidence="4">Lamin tail-like protein</fullName>
    </submittedName>
</protein>
<keyword evidence="2" id="KW-0732">Signal</keyword>
<feature type="chain" id="PRO_5020237781" evidence="2">
    <location>
        <begin position="27"/>
        <end position="387"/>
    </location>
</feature>
<feature type="region of interest" description="Disordered" evidence="1">
    <location>
        <begin position="211"/>
        <end position="261"/>
    </location>
</feature>
<accession>A0A4R6JZT8</accession>
<organism evidence="4 5">
    <name type="scientific">Paractinoplanes brasiliensis</name>
    <dbReference type="NCBI Taxonomy" id="52695"/>
    <lineage>
        <taxon>Bacteria</taxon>
        <taxon>Bacillati</taxon>
        <taxon>Actinomycetota</taxon>
        <taxon>Actinomycetes</taxon>
        <taxon>Micromonosporales</taxon>
        <taxon>Micromonosporaceae</taxon>
        <taxon>Paractinoplanes</taxon>
    </lineage>
</organism>
<evidence type="ECO:0000256" key="2">
    <source>
        <dbReference type="SAM" id="SignalP"/>
    </source>
</evidence>
<dbReference type="Pfam" id="PF00932">
    <property type="entry name" value="LTD"/>
    <property type="match status" value="1"/>
</dbReference>